<dbReference type="OrthoDB" id="7351979at2"/>
<dbReference type="AlphaFoldDB" id="A0A1P8JWD9"/>
<evidence type="ECO:0000313" key="3">
    <source>
        <dbReference type="Proteomes" id="UP000186609"/>
    </source>
</evidence>
<name>A0A1P8JWD9_9BURK</name>
<evidence type="ECO:0000313" key="2">
    <source>
        <dbReference type="EMBL" id="APW38048.1"/>
    </source>
</evidence>
<reference evidence="2 3" key="1">
    <citation type="submission" date="2017-01" db="EMBL/GenBank/DDBJ databases">
        <authorList>
            <person name="Mah S.A."/>
            <person name="Swanson W.J."/>
            <person name="Moy G.W."/>
            <person name="Vacquier V.D."/>
        </authorList>
    </citation>
    <scope>NUCLEOTIDE SEQUENCE [LARGE SCALE GENOMIC DNA]</scope>
    <source>
        <strain evidence="2 3">DCY110</strain>
    </source>
</reference>
<proteinExistence type="predicted"/>
<gene>
    <name evidence="2" type="ORF">RD110_13300</name>
</gene>
<dbReference type="Pfam" id="PF19834">
    <property type="entry name" value="DUF6314"/>
    <property type="match status" value="1"/>
</dbReference>
<dbReference type="RefSeq" id="WP_076199927.1">
    <property type="nucleotide sequence ID" value="NZ_CP019236.1"/>
</dbReference>
<keyword evidence="3" id="KW-1185">Reference proteome</keyword>
<dbReference type="EMBL" id="CP019236">
    <property type="protein sequence ID" value="APW38048.1"/>
    <property type="molecule type" value="Genomic_DNA"/>
</dbReference>
<dbReference type="Proteomes" id="UP000186609">
    <property type="component" value="Chromosome"/>
</dbReference>
<dbReference type="STRING" id="1842727.RD110_13300"/>
<sequence>MSMTAHRLLELLRQVRSLDFTARSESDTGWNGRGSGNVEIESPLPDIVLFHESGQWQAEGQPGRVAFRNVYRWSVVDALTVRLEHLRLGRDQPVFLLDLAAGSDGIWQAAVPHLCVDDRYALRLTAEPAGLRAVWTIHGPKKQETLDYAYTF</sequence>
<accession>A0A1P8JWD9</accession>
<dbReference type="KEGG" id="rhy:RD110_13300"/>
<feature type="domain" description="DUF6314" evidence="1">
    <location>
        <begin position="28"/>
        <end position="150"/>
    </location>
</feature>
<protein>
    <recommendedName>
        <fullName evidence="1">DUF6314 domain-containing protein</fullName>
    </recommendedName>
</protein>
<organism evidence="2 3">
    <name type="scientific">Rhodoferax koreensis</name>
    <dbReference type="NCBI Taxonomy" id="1842727"/>
    <lineage>
        <taxon>Bacteria</taxon>
        <taxon>Pseudomonadati</taxon>
        <taxon>Pseudomonadota</taxon>
        <taxon>Betaproteobacteria</taxon>
        <taxon>Burkholderiales</taxon>
        <taxon>Comamonadaceae</taxon>
        <taxon>Rhodoferax</taxon>
    </lineage>
</organism>
<evidence type="ECO:0000259" key="1">
    <source>
        <dbReference type="Pfam" id="PF19834"/>
    </source>
</evidence>
<dbReference type="InterPro" id="IPR045632">
    <property type="entry name" value="DUF6314"/>
</dbReference>